<evidence type="ECO:0000313" key="2">
    <source>
        <dbReference type="Proteomes" id="UP000291424"/>
    </source>
</evidence>
<evidence type="ECO:0000313" key="1">
    <source>
        <dbReference type="EMBL" id="TCB92974.1"/>
    </source>
</evidence>
<sequence length="86" mass="9874">MKLFIARSLVWVKNRGGADGYLMLHIVAARRYPLNAHSCRCLAHFYRALENPRENAHTVWVGNRTRSQKKCTAMKSVYSSPLRLKG</sequence>
<protein>
    <submittedName>
        <fullName evidence="1">Uncharacterized protein</fullName>
    </submittedName>
</protein>
<gene>
    <name evidence="1" type="ORF">E0L20_08125</name>
</gene>
<accession>A0A4R0G7X3</accession>
<dbReference type="EMBL" id="SJOO01000003">
    <property type="protein sequence ID" value="TCB92974.1"/>
    <property type="molecule type" value="Genomic_DNA"/>
</dbReference>
<reference evidence="1 2" key="1">
    <citation type="submission" date="2019-02" db="EMBL/GenBank/DDBJ databases">
        <title>The draft genome of Enterobacter spp. strains.</title>
        <authorList>
            <person name="Wang C."/>
            <person name="Feng Y."/>
            <person name="Zong Z."/>
        </authorList>
    </citation>
    <scope>NUCLEOTIDE SEQUENCE [LARGE SCALE GENOMIC DNA]</scope>
    <source>
        <strain evidence="1 2">WCHEW120002</strain>
    </source>
</reference>
<dbReference type="Proteomes" id="UP000291424">
    <property type="component" value="Unassembled WGS sequence"/>
</dbReference>
<organism evidence="1 2">
    <name type="scientific">Enterobacter wuhouensis</name>
    <dbReference type="NCBI Taxonomy" id="2529381"/>
    <lineage>
        <taxon>Bacteria</taxon>
        <taxon>Pseudomonadati</taxon>
        <taxon>Pseudomonadota</taxon>
        <taxon>Gammaproteobacteria</taxon>
        <taxon>Enterobacterales</taxon>
        <taxon>Enterobacteriaceae</taxon>
        <taxon>Enterobacter</taxon>
    </lineage>
</organism>
<dbReference type="OrthoDB" id="6630660at2"/>
<proteinExistence type="predicted"/>
<comment type="caution">
    <text evidence="1">The sequence shown here is derived from an EMBL/GenBank/DDBJ whole genome shotgun (WGS) entry which is preliminary data.</text>
</comment>
<dbReference type="AlphaFoldDB" id="A0A4R0G7X3"/>
<name>A0A4R0G7X3_9ENTR</name>